<evidence type="ECO:0000256" key="1">
    <source>
        <dbReference type="ARBA" id="ARBA00001933"/>
    </source>
</evidence>
<dbReference type="Pfam" id="PF00202">
    <property type="entry name" value="Aminotran_3"/>
    <property type="match status" value="1"/>
</dbReference>
<dbReference type="EMBL" id="CABVOU010000043">
    <property type="protein sequence ID" value="VVZ97017.1"/>
    <property type="molecule type" value="Genomic_DNA"/>
</dbReference>
<evidence type="ECO:0000256" key="3">
    <source>
        <dbReference type="ARBA" id="ARBA00022576"/>
    </source>
</evidence>
<evidence type="ECO:0000256" key="4">
    <source>
        <dbReference type="ARBA" id="ARBA00022898"/>
    </source>
</evidence>
<organism evidence="6 7">
    <name type="scientific">Halomonas lysinitropha</name>
    <dbReference type="NCBI Taxonomy" id="2607506"/>
    <lineage>
        <taxon>Bacteria</taxon>
        <taxon>Pseudomonadati</taxon>
        <taxon>Pseudomonadota</taxon>
        <taxon>Gammaproteobacteria</taxon>
        <taxon>Oceanospirillales</taxon>
        <taxon>Halomonadaceae</taxon>
        <taxon>Halomonas</taxon>
    </lineage>
</organism>
<keyword evidence="4 5" id="KW-0663">Pyridoxal phosphate</keyword>
<dbReference type="Gene3D" id="3.90.1150.10">
    <property type="entry name" value="Aspartate Aminotransferase, domain 1"/>
    <property type="match status" value="1"/>
</dbReference>
<dbReference type="GO" id="GO:0030170">
    <property type="term" value="F:pyridoxal phosphate binding"/>
    <property type="evidence" value="ECO:0007669"/>
    <property type="project" value="InterPro"/>
</dbReference>
<dbReference type="FunFam" id="3.40.640.10:FF:000004">
    <property type="entry name" value="Acetylornithine aminotransferase"/>
    <property type="match status" value="1"/>
</dbReference>
<dbReference type="Proteomes" id="UP000326725">
    <property type="component" value="Unassembled WGS sequence"/>
</dbReference>
<dbReference type="EC" id="2.6.1.-" evidence="6"/>
<dbReference type="CDD" id="cd00610">
    <property type="entry name" value="OAT_like"/>
    <property type="match status" value="1"/>
</dbReference>
<keyword evidence="3 6" id="KW-0032">Aminotransferase</keyword>
<reference evidence="6 7" key="1">
    <citation type="submission" date="2019-09" db="EMBL/GenBank/DDBJ databases">
        <authorList>
            <person name="Criscuolo A."/>
        </authorList>
    </citation>
    <scope>NUCLEOTIDE SEQUENCE [LARGE SCALE GENOMIC DNA]</scope>
    <source>
        <strain evidence="7">3(2)</strain>
    </source>
</reference>
<gene>
    <name evidence="6" type="primary">bioK_2</name>
    <name evidence="6" type="ORF">HALO32_03132</name>
</gene>
<evidence type="ECO:0000313" key="6">
    <source>
        <dbReference type="EMBL" id="VVZ97017.1"/>
    </source>
</evidence>
<dbReference type="PROSITE" id="PS00600">
    <property type="entry name" value="AA_TRANSFER_CLASS_3"/>
    <property type="match status" value="1"/>
</dbReference>
<dbReference type="InterPro" id="IPR015424">
    <property type="entry name" value="PyrdxlP-dep_Trfase"/>
</dbReference>
<comment type="cofactor">
    <cofactor evidence="1">
        <name>pyridoxal 5'-phosphate</name>
        <dbReference type="ChEBI" id="CHEBI:597326"/>
    </cofactor>
</comment>
<dbReference type="AlphaFoldDB" id="A0A5K1I9K0"/>
<proteinExistence type="inferred from homology"/>
<keyword evidence="7" id="KW-1185">Reference proteome</keyword>
<evidence type="ECO:0000256" key="5">
    <source>
        <dbReference type="RuleBase" id="RU003560"/>
    </source>
</evidence>
<dbReference type="InterPro" id="IPR015421">
    <property type="entry name" value="PyrdxlP-dep_Trfase_major"/>
</dbReference>
<name>A0A5K1I9K0_9GAMM</name>
<dbReference type="InterPro" id="IPR015422">
    <property type="entry name" value="PyrdxlP-dep_Trfase_small"/>
</dbReference>
<evidence type="ECO:0000256" key="2">
    <source>
        <dbReference type="ARBA" id="ARBA00008954"/>
    </source>
</evidence>
<dbReference type="PANTHER" id="PTHR43094:SF1">
    <property type="entry name" value="AMINOTRANSFERASE CLASS-III"/>
    <property type="match status" value="1"/>
</dbReference>
<dbReference type="PANTHER" id="PTHR43094">
    <property type="entry name" value="AMINOTRANSFERASE"/>
    <property type="match status" value="1"/>
</dbReference>
<dbReference type="Gene3D" id="3.40.640.10">
    <property type="entry name" value="Type I PLP-dependent aspartate aminotransferase-like (Major domain)"/>
    <property type="match status" value="1"/>
</dbReference>
<dbReference type="SUPFAM" id="SSF53383">
    <property type="entry name" value="PLP-dependent transferases"/>
    <property type="match status" value="1"/>
</dbReference>
<dbReference type="GO" id="GO:0008483">
    <property type="term" value="F:transaminase activity"/>
    <property type="evidence" value="ECO:0007669"/>
    <property type="project" value="UniProtKB-KW"/>
</dbReference>
<accession>A0A5K1I9K0</accession>
<dbReference type="InterPro" id="IPR005814">
    <property type="entry name" value="Aminotrans_3"/>
</dbReference>
<dbReference type="InterPro" id="IPR049704">
    <property type="entry name" value="Aminotrans_3_PPA_site"/>
</dbReference>
<evidence type="ECO:0000313" key="7">
    <source>
        <dbReference type="Proteomes" id="UP000326725"/>
    </source>
</evidence>
<keyword evidence="6" id="KW-0808">Transferase</keyword>
<sequence length="458" mass="49819">MKGSPLFYQAGPALPEISHGNGIFLWDQHGKEYLDGCSGAISCNLGHGRQDIRNAMLIQLDRVAFTYRTQFENAPAVSLAHALVDMTEGLLEKVFLVSSGSEAVESALKLARQYFVATGEPQRYRFVSLRPSYHGSTLGALGVTGYHPLEAPFTDLTHASLKLPGPDFYRHQDADDDTHVDRLLTEARAAIEAAGTESIIAFVLEPIGGASTGARLLGKRYLKGIRSLCDEFGCLLILDEVLTGVGRTGTWFAWQHYGVVPDLLVTAKGLGAGYYPVGALLTRDDIVTEVMASGGFQHGHTYAGNPLACATGLAVIEAIRRERLLENTRARGEQLETGLRALAERYPWVGHVRGLGLLWGVELVADPTTRRPFPAEQNRFAQITALAKEEGLLIYPRRTLDGMAGDHFLVTPPLTIRAEEVETLLERLDRALARFDRSLAEETGAAAAAARPSEVRSS</sequence>
<dbReference type="RefSeq" id="WP_151444824.1">
    <property type="nucleotide sequence ID" value="NZ_CABVOU010000043.1"/>
</dbReference>
<protein>
    <submittedName>
        <fullName evidence="6">L-Lysine-8-amino-7-oxononanoate aminotransferase</fullName>
        <ecNumber evidence="6">2.6.1.-</ecNumber>
    </submittedName>
</protein>
<comment type="similarity">
    <text evidence="2 5">Belongs to the class-III pyridoxal-phosphate-dependent aminotransferase family.</text>
</comment>